<dbReference type="InterPro" id="IPR017853">
    <property type="entry name" value="GH"/>
</dbReference>
<organism evidence="2">
    <name type="scientific">marine sediment metagenome</name>
    <dbReference type="NCBI Taxonomy" id="412755"/>
    <lineage>
        <taxon>unclassified sequences</taxon>
        <taxon>metagenomes</taxon>
        <taxon>ecological metagenomes</taxon>
    </lineage>
</organism>
<dbReference type="InterPro" id="IPR013785">
    <property type="entry name" value="Aldolase_TIM"/>
</dbReference>
<dbReference type="AlphaFoldDB" id="X0TFG2"/>
<dbReference type="SUPFAM" id="SSF51445">
    <property type="entry name" value="(Trans)glycosidases"/>
    <property type="match status" value="1"/>
</dbReference>
<sequence>FSWEVTPQYFMFGDSQRVLLPDEVRSIAARTDFLCIEKSHGSKPLGAAELGAKHEAAAFKKIKPDIKVLFYFNSAYAWPFTSYNKAFNWGKIDQHPELKKFLLVDPETGKLAHRRNVFFYDVLNPELREWWANTVAKGVADSGCDGAFIDQMHGFSWLREDKSEDVEKAMGDMMALLKEKMGPYKILLGNNANQAIAQHVFPVIDASMFEHYNEKFLSKENLLQDWADMLRIAQAGKMSIFRIGVEQDRSPSRQGDQPRARRGRSEGMATLARQRLEYYLACYLIGAQPYSYFQYGWGWTLSSGSLQDYPELHKPLGAPKGAYQRTTSESWEFTREFEHASVWVDTEKGQGKITWR</sequence>
<comment type="caution">
    <text evidence="2">The sequence shown here is derived from an EMBL/GenBank/DDBJ whole genome shotgun (WGS) entry which is preliminary data.</text>
</comment>
<feature type="compositionally biased region" description="Basic and acidic residues" evidence="1">
    <location>
        <begin position="246"/>
        <end position="265"/>
    </location>
</feature>
<name>X0TFG2_9ZZZZ</name>
<reference evidence="2" key="1">
    <citation type="journal article" date="2014" name="Front. Microbiol.">
        <title>High frequency of phylogenetically diverse reductive dehalogenase-homologous genes in deep subseafloor sedimentary metagenomes.</title>
        <authorList>
            <person name="Kawai M."/>
            <person name="Futagami T."/>
            <person name="Toyoda A."/>
            <person name="Takaki Y."/>
            <person name="Nishi S."/>
            <person name="Hori S."/>
            <person name="Arai W."/>
            <person name="Tsubouchi T."/>
            <person name="Morono Y."/>
            <person name="Uchiyama I."/>
            <person name="Ito T."/>
            <person name="Fujiyama A."/>
            <person name="Inagaki F."/>
            <person name="Takami H."/>
        </authorList>
    </citation>
    <scope>NUCLEOTIDE SEQUENCE</scope>
    <source>
        <strain evidence="2">Expedition CK06-06</strain>
    </source>
</reference>
<dbReference type="InterPro" id="IPR029455">
    <property type="entry name" value="GHL15"/>
</dbReference>
<proteinExistence type="predicted"/>
<dbReference type="Pfam" id="PF14885">
    <property type="entry name" value="GHL15"/>
    <property type="match status" value="1"/>
</dbReference>
<evidence type="ECO:0000256" key="1">
    <source>
        <dbReference type="SAM" id="MobiDB-lite"/>
    </source>
</evidence>
<feature type="non-terminal residue" evidence="2">
    <location>
        <position position="1"/>
    </location>
</feature>
<evidence type="ECO:0000313" key="2">
    <source>
        <dbReference type="EMBL" id="GAF74810.1"/>
    </source>
</evidence>
<feature type="region of interest" description="Disordered" evidence="1">
    <location>
        <begin position="246"/>
        <end position="266"/>
    </location>
</feature>
<dbReference type="Gene3D" id="3.20.20.70">
    <property type="entry name" value="Aldolase class I"/>
    <property type="match status" value="1"/>
</dbReference>
<protein>
    <recommendedName>
        <fullName evidence="3">Glycoside-hydrolase family GH114 TIM-barrel domain-containing protein</fullName>
    </recommendedName>
</protein>
<accession>X0TFG2</accession>
<gene>
    <name evidence="2" type="ORF">S01H1_15621</name>
</gene>
<evidence type="ECO:0008006" key="3">
    <source>
        <dbReference type="Google" id="ProtNLM"/>
    </source>
</evidence>
<dbReference type="EMBL" id="BARS01008161">
    <property type="protein sequence ID" value="GAF74810.1"/>
    <property type="molecule type" value="Genomic_DNA"/>
</dbReference>